<evidence type="ECO:0000313" key="3">
    <source>
        <dbReference type="Proteomes" id="UP000314294"/>
    </source>
</evidence>
<gene>
    <name evidence="2" type="primary">Rgs22_0</name>
    <name evidence="2" type="ORF">EYF80_056377</name>
</gene>
<dbReference type="GO" id="GO:0009966">
    <property type="term" value="P:regulation of signal transduction"/>
    <property type="evidence" value="ECO:0007669"/>
    <property type="project" value="InterPro"/>
</dbReference>
<accession>A0A4Z2EXW5</accession>
<dbReference type="InterPro" id="IPR042651">
    <property type="entry name" value="Rgs22"/>
</dbReference>
<dbReference type="GO" id="GO:0005634">
    <property type="term" value="C:nucleus"/>
    <property type="evidence" value="ECO:0007669"/>
    <property type="project" value="TreeGrafter"/>
</dbReference>
<sequence length="175" mass="21120">MSKSEMRRSEMRKSEMRRSEMRRREMKKSEMRRSEMRRREKKKSEMKKSEMRRSEMRSEEDIHLTCWLDLEQYRRTPRKDEAARRDRSSHIAAKYLSEKYFFGSDSPATAEQRNDILRLAGGLERLKLECLSNAVVGEIQDAVRSHIENKWLPLFLSTDEFAERMRRQPKVNAEK</sequence>
<dbReference type="Proteomes" id="UP000314294">
    <property type="component" value="Unassembled WGS sequence"/>
</dbReference>
<dbReference type="GO" id="GO:0005737">
    <property type="term" value="C:cytoplasm"/>
    <property type="evidence" value="ECO:0007669"/>
    <property type="project" value="TreeGrafter"/>
</dbReference>
<dbReference type="PANTHER" id="PTHR46583">
    <property type="entry name" value="REGULATOR OF G-PROTEIN SIGNALING 22"/>
    <property type="match status" value="1"/>
</dbReference>
<evidence type="ECO:0000313" key="2">
    <source>
        <dbReference type="EMBL" id="TNN33460.1"/>
    </source>
</evidence>
<evidence type="ECO:0000256" key="1">
    <source>
        <dbReference type="SAM" id="MobiDB-lite"/>
    </source>
</evidence>
<name>A0A4Z2EXW5_9TELE</name>
<protein>
    <submittedName>
        <fullName evidence="2">Regulator of G-protein signaling 22</fullName>
    </submittedName>
</protein>
<feature type="region of interest" description="Disordered" evidence="1">
    <location>
        <begin position="1"/>
        <end position="57"/>
    </location>
</feature>
<dbReference type="SUPFAM" id="SSF48097">
    <property type="entry name" value="Regulator of G-protein signaling, RGS"/>
    <property type="match status" value="1"/>
</dbReference>
<dbReference type="OrthoDB" id="10013157at2759"/>
<dbReference type="GO" id="GO:0001965">
    <property type="term" value="F:G-protein alpha-subunit binding"/>
    <property type="evidence" value="ECO:0007669"/>
    <property type="project" value="InterPro"/>
</dbReference>
<dbReference type="EMBL" id="SRLO01002238">
    <property type="protein sequence ID" value="TNN33460.1"/>
    <property type="molecule type" value="Genomic_DNA"/>
</dbReference>
<proteinExistence type="predicted"/>
<organism evidence="2 3">
    <name type="scientific">Liparis tanakae</name>
    <name type="common">Tanaka's snailfish</name>
    <dbReference type="NCBI Taxonomy" id="230148"/>
    <lineage>
        <taxon>Eukaryota</taxon>
        <taxon>Metazoa</taxon>
        <taxon>Chordata</taxon>
        <taxon>Craniata</taxon>
        <taxon>Vertebrata</taxon>
        <taxon>Euteleostomi</taxon>
        <taxon>Actinopterygii</taxon>
        <taxon>Neopterygii</taxon>
        <taxon>Teleostei</taxon>
        <taxon>Neoteleostei</taxon>
        <taxon>Acanthomorphata</taxon>
        <taxon>Eupercaria</taxon>
        <taxon>Perciformes</taxon>
        <taxon>Cottioidei</taxon>
        <taxon>Cottales</taxon>
        <taxon>Liparidae</taxon>
        <taxon>Liparis</taxon>
    </lineage>
</organism>
<dbReference type="Gene3D" id="1.10.167.10">
    <property type="entry name" value="Regulator of G-protein Signalling 4, domain 2"/>
    <property type="match status" value="1"/>
</dbReference>
<reference evidence="2 3" key="1">
    <citation type="submission" date="2019-03" db="EMBL/GenBank/DDBJ databases">
        <title>First draft genome of Liparis tanakae, snailfish: a comprehensive survey of snailfish specific genes.</title>
        <authorList>
            <person name="Kim W."/>
            <person name="Song I."/>
            <person name="Jeong J.-H."/>
            <person name="Kim D."/>
            <person name="Kim S."/>
            <person name="Ryu S."/>
            <person name="Song J.Y."/>
            <person name="Lee S.K."/>
        </authorList>
    </citation>
    <scope>NUCLEOTIDE SEQUENCE [LARGE SCALE GENOMIC DNA]</scope>
    <source>
        <tissue evidence="2">Muscle</tissue>
    </source>
</reference>
<dbReference type="PANTHER" id="PTHR46583:SF1">
    <property type="entry name" value="REGULATOR OF G-PROTEIN SIGNALING 22"/>
    <property type="match status" value="1"/>
</dbReference>
<dbReference type="InterPro" id="IPR044926">
    <property type="entry name" value="RGS_subdomain_2"/>
</dbReference>
<dbReference type="AlphaFoldDB" id="A0A4Z2EXW5"/>
<keyword evidence="3" id="KW-1185">Reference proteome</keyword>
<comment type="caution">
    <text evidence="2">The sequence shown here is derived from an EMBL/GenBank/DDBJ whole genome shotgun (WGS) entry which is preliminary data.</text>
</comment>
<dbReference type="InterPro" id="IPR036305">
    <property type="entry name" value="RGS_sf"/>
</dbReference>